<dbReference type="InterPro" id="IPR022041">
    <property type="entry name" value="Methyltransf_FA"/>
</dbReference>
<accession>A0ABN8I7L1</accession>
<organism evidence="2 3">
    <name type="scientific">Iphiclides podalirius</name>
    <name type="common">scarce swallowtail</name>
    <dbReference type="NCBI Taxonomy" id="110791"/>
    <lineage>
        <taxon>Eukaryota</taxon>
        <taxon>Metazoa</taxon>
        <taxon>Ecdysozoa</taxon>
        <taxon>Arthropoda</taxon>
        <taxon>Hexapoda</taxon>
        <taxon>Insecta</taxon>
        <taxon>Pterygota</taxon>
        <taxon>Neoptera</taxon>
        <taxon>Endopterygota</taxon>
        <taxon>Lepidoptera</taxon>
        <taxon>Glossata</taxon>
        <taxon>Ditrysia</taxon>
        <taxon>Papilionoidea</taxon>
        <taxon>Papilionidae</taxon>
        <taxon>Papilioninae</taxon>
        <taxon>Iphiclides</taxon>
    </lineage>
</organism>
<feature type="non-terminal residue" evidence="2">
    <location>
        <position position="326"/>
    </location>
</feature>
<keyword evidence="3" id="KW-1185">Reference proteome</keyword>
<name>A0ABN8I7L1_9NEOP</name>
<protein>
    <recommendedName>
        <fullName evidence="1">Farnesoic acid O-methyl transferase domain-containing protein</fullName>
    </recommendedName>
</protein>
<evidence type="ECO:0000313" key="2">
    <source>
        <dbReference type="EMBL" id="CAH2050115.1"/>
    </source>
</evidence>
<dbReference type="InterPro" id="IPR006616">
    <property type="entry name" value="DM9_repeat"/>
</dbReference>
<sequence length="326" mass="36888">MGDIIEVSTWPNHENVFYEITSSALTFYVKTSRKALIGLSRKPSRVCDYWIVITNYPYSYIKKGSDPRIKVRTPDILNPDTYQKFWIAWNGGFIRLGRMDEKDPLIICCNKVPGLRYVTFDVWSRRETSPVHWKFELPPQLHKPQLMPLLGGEPHWVRAGDQLPDGSFIGGHENEVLYVIRAMHMGSLAPGKFVPSLGLAYVAWGGTANEKSDFEVLCGYNCTWVPCHDDKIPSNAVVGGYAEGEGREKLFVGRVAHEGHLIPGKVQSSHKVCYVPYNGRELPKTHYEVLVSPHGSGRVVNKFFMYGIECDTGSESENEYFEPEVL</sequence>
<proteinExistence type="predicted"/>
<evidence type="ECO:0000259" key="1">
    <source>
        <dbReference type="Pfam" id="PF12248"/>
    </source>
</evidence>
<reference evidence="2" key="1">
    <citation type="submission" date="2022-03" db="EMBL/GenBank/DDBJ databases">
        <authorList>
            <person name="Martin H S."/>
        </authorList>
    </citation>
    <scope>NUCLEOTIDE SEQUENCE</scope>
</reference>
<dbReference type="EMBL" id="OW152814">
    <property type="protein sequence ID" value="CAH2050115.1"/>
    <property type="molecule type" value="Genomic_DNA"/>
</dbReference>
<dbReference type="Pfam" id="PF12248">
    <property type="entry name" value="Methyltransf_FA"/>
    <property type="match status" value="1"/>
</dbReference>
<evidence type="ECO:0000313" key="3">
    <source>
        <dbReference type="Proteomes" id="UP000837857"/>
    </source>
</evidence>
<feature type="domain" description="Farnesoic acid O-methyl transferase" evidence="1">
    <location>
        <begin position="19"/>
        <end position="136"/>
    </location>
</feature>
<dbReference type="Pfam" id="PF11901">
    <property type="entry name" value="DM9"/>
    <property type="match status" value="1"/>
</dbReference>
<dbReference type="SMART" id="SM00696">
    <property type="entry name" value="DM9"/>
    <property type="match status" value="2"/>
</dbReference>
<dbReference type="Proteomes" id="UP000837857">
    <property type="component" value="Chromosome 2"/>
</dbReference>
<gene>
    <name evidence="2" type="ORF">IPOD504_LOCUS7243</name>
</gene>
<dbReference type="PANTHER" id="PTHR31649">
    <property type="entry name" value="AGAP009604-PA"/>
    <property type="match status" value="1"/>
</dbReference>
<dbReference type="PANTHER" id="PTHR31649:SF1">
    <property type="entry name" value="FARNESOIC ACID O-METHYL TRANSFERASE DOMAIN-CONTAINING PROTEIN"/>
    <property type="match status" value="1"/>
</dbReference>